<evidence type="ECO:0000256" key="2">
    <source>
        <dbReference type="SAM" id="MobiDB-lite"/>
    </source>
</evidence>
<protein>
    <submittedName>
        <fullName evidence="3">Uncharacterized protein</fullName>
    </submittedName>
</protein>
<accession>A0A9P0TMM1</accession>
<dbReference type="EMBL" id="CALOZG010000040">
    <property type="protein sequence ID" value="CAH4034273.1"/>
    <property type="molecule type" value="Genomic_DNA"/>
</dbReference>
<keyword evidence="1" id="KW-0175">Coiled coil</keyword>
<dbReference type="Proteomes" id="UP001152562">
    <property type="component" value="Unassembled WGS sequence"/>
</dbReference>
<proteinExistence type="predicted"/>
<evidence type="ECO:0000256" key="1">
    <source>
        <dbReference type="SAM" id="Coils"/>
    </source>
</evidence>
<organism evidence="3 4">
    <name type="scientific">Pieris brassicae</name>
    <name type="common">White butterfly</name>
    <name type="synonym">Large white butterfly</name>
    <dbReference type="NCBI Taxonomy" id="7116"/>
    <lineage>
        <taxon>Eukaryota</taxon>
        <taxon>Metazoa</taxon>
        <taxon>Ecdysozoa</taxon>
        <taxon>Arthropoda</taxon>
        <taxon>Hexapoda</taxon>
        <taxon>Insecta</taxon>
        <taxon>Pterygota</taxon>
        <taxon>Neoptera</taxon>
        <taxon>Endopterygota</taxon>
        <taxon>Lepidoptera</taxon>
        <taxon>Glossata</taxon>
        <taxon>Ditrysia</taxon>
        <taxon>Papilionoidea</taxon>
        <taxon>Pieridae</taxon>
        <taxon>Pierinae</taxon>
        <taxon>Pieris</taxon>
    </lineage>
</organism>
<keyword evidence="4" id="KW-1185">Reference proteome</keyword>
<reference evidence="3" key="1">
    <citation type="submission" date="2022-05" db="EMBL/GenBank/DDBJ databases">
        <authorList>
            <person name="Okamura Y."/>
        </authorList>
    </citation>
    <scope>NUCLEOTIDE SEQUENCE</scope>
</reference>
<gene>
    <name evidence="3" type="ORF">PIBRA_LOCUS10476</name>
</gene>
<dbReference type="AlphaFoldDB" id="A0A9P0TMM1"/>
<evidence type="ECO:0000313" key="4">
    <source>
        <dbReference type="Proteomes" id="UP001152562"/>
    </source>
</evidence>
<feature type="region of interest" description="Disordered" evidence="2">
    <location>
        <begin position="1"/>
        <end position="58"/>
    </location>
</feature>
<name>A0A9P0TMM1_PIEBR</name>
<evidence type="ECO:0000313" key="3">
    <source>
        <dbReference type="EMBL" id="CAH4034273.1"/>
    </source>
</evidence>
<sequence length="198" mass="21632">MIKRTPPHTPRDRSLVHPKTNTDSSPETPPTPSLSQFLSDLLPGLQSGPGSTKKPSHLVNTNLTSHAEAKLWLQKAREAINTSRNLKTELKVIIEKSLQKLYILATSSPSLTPTQQSDLIAFTAAANTLTAKIEEHTKLLQENKNNMSQISNKINSLNKPHIDTPTKPRKETAFAPSYATIAATTPPPLLNLLLVPPS</sequence>
<feature type="coiled-coil region" evidence="1">
    <location>
        <begin position="126"/>
        <end position="153"/>
    </location>
</feature>
<comment type="caution">
    <text evidence="3">The sequence shown here is derived from an EMBL/GenBank/DDBJ whole genome shotgun (WGS) entry which is preliminary data.</text>
</comment>